<keyword evidence="2 4" id="KW-0863">Zinc-finger</keyword>
<dbReference type="Proteomes" id="UP000006671">
    <property type="component" value="Unassembled WGS sequence"/>
</dbReference>
<dbReference type="GO" id="GO:0008270">
    <property type="term" value="F:zinc ion binding"/>
    <property type="evidence" value="ECO:0007669"/>
    <property type="project" value="UniProtKB-KW"/>
</dbReference>
<evidence type="ECO:0000256" key="1">
    <source>
        <dbReference type="ARBA" id="ARBA00022723"/>
    </source>
</evidence>
<feature type="domain" description="ZZ-type" evidence="6">
    <location>
        <begin position="148"/>
        <end position="199"/>
    </location>
</feature>
<dbReference type="Gene3D" id="3.40.630.30">
    <property type="match status" value="2"/>
</dbReference>
<dbReference type="RefSeq" id="XP_002674930.1">
    <property type="nucleotide sequence ID" value="XM_002674884.1"/>
</dbReference>
<keyword evidence="1" id="KW-0479">Metal-binding</keyword>
<evidence type="ECO:0000256" key="2">
    <source>
        <dbReference type="ARBA" id="ARBA00022771"/>
    </source>
</evidence>
<dbReference type="InterPro" id="IPR052260">
    <property type="entry name" value="Autophagy_Rcpt_SigReg"/>
</dbReference>
<dbReference type="InParanoid" id="D2VLR4"/>
<organism evidence="9">
    <name type="scientific">Naegleria gruberi</name>
    <name type="common">Amoeba</name>
    <dbReference type="NCBI Taxonomy" id="5762"/>
    <lineage>
        <taxon>Eukaryota</taxon>
        <taxon>Discoba</taxon>
        <taxon>Heterolobosea</taxon>
        <taxon>Tetramitia</taxon>
        <taxon>Eutetramitia</taxon>
        <taxon>Vahlkampfiidae</taxon>
        <taxon>Naegleria</taxon>
    </lineage>
</organism>
<dbReference type="CDD" id="cd04301">
    <property type="entry name" value="NAT_SF"/>
    <property type="match status" value="1"/>
</dbReference>
<evidence type="ECO:0000256" key="5">
    <source>
        <dbReference type="SAM" id="MobiDB-lite"/>
    </source>
</evidence>
<evidence type="ECO:0000313" key="8">
    <source>
        <dbReference type="EMBL" id="EFC42186.1"/>
    </source>
</evidence>
<dbReference type="AlphaFoldDB" id="D2VLR4"/>
<dbReference type="Gene3D" id="3.30.60.90">
    <property type="match status" value="1"/>
</dbReference>
<sequence length="538" mass="61563">MNNLRQPAATSRNHIFSSSTGHPLNNDIHHRSDQCTCQNCKSKINENQIMSICLNCSLSSQQTAYTLCLNCKKEQGKHHQKKGHCFALVLNRKFKYPLLERIGLLDKKISKNGVLVADQYCKDYELFTKPIDSFNLEQVQIVQGKIVHKGVTCDGCECSIHGTRFHCLNCRDFDLCSTCMKNHIRKTTGSMLNVSTMSVTSGTDSSTTNNSSFSHPSDHVFLQSALPIMKRPRRIAESIYVDNFNDILPDQTNQLDVNHVNNSPSNSIDIRPTEKTADILIYPFSDQTFEALYDIECSCFSKPLDKKYLYQAFKQSLCNNHEKPVDNFTWVACTRNNTNIFGSLIVAGYITYNINKEKQRCEITSFAVHPDLRKNGIGQELLRFTIQHVLTYSWMWRSMNDEVQSSQYSITPTTNACNLDTSETTYYVSSLNSNEHVIVNVDQIADTEEEECKYWNNYPTMQSGFVQYWKKCLWIQLHVSSFNLPAQRLYTKFGFKATTFLDDYYHSEINIAKSQQQASDQGDGVLMILSVNQNQFIL</sequence>
<dbReference type="PANTHER" id="PTHR15090:SF8">
    <property type="entry name" value="ZZ-TYPE ZINC FINGER-CONTAINING PROTEIN"/>
    <property type="match status" value="1"/>
</dbReference>
<dbReference type="GO" id="GO:0016747">
    <property type="term" value="F:acyltransferase activity, transferring groups other than amino-acyl groups"/>
    <property type="evidence" value="ECO:0007669"/>
    <property type="project" value="InterPro"/>
</dbReference>
<dbReference type="SUPFAM" id="SSF57850">
    <property type="entry name" value="RING/U-box"/>
    <property type="match status" value="1"/>
</dbReference>
<dbReference type="EMBL" id="GG738881">
    <property type="protein sequence ID" value="EFC42186.1"/>
    <property type="molecule type" value="Genomic_DNA"/>
</dbReference>
<dbReference type="InterPro" id="IPR016181">
    <property type="entry name" value="Acyl_CoA_acyltransferase"/>
</dbReference>
<dbReference type="Pfam" id="PF00569">
    <property type="entry name" value="ZZ"/>
    <property type="match status" value="1"/>
</dbReference>
<dbReference type="PROSITE" id="PS01357">
    <property type="entry name" value="ZF_ZZ_1"/>
    <property type="match status" value="1"/>
</dbReference>
<accession>D2VLR4</accession>
<proteinExistence type="predicted"/>
<evidence type="ECO:0000259" key="7">
    <source>
        <dbReference type="PROSITE" id="PS51186"/>
    </source>
</evidence>
<gene>
    <name evidence="8" type="ORF">NAEGRDRAFT_69872</name>
</gene>
<keyword evidence="3" id="KW-0862">Zinc</keyword>
<feature type="domain" description="N-acetyltransferase" evidence="7">
    <location>
        <begin position="279"/>
        <end position="532"/>
    </location>
</feature>
<evidence type="ECO:0000256" key="4">
    <source>
        <dbReference type="PROSITE-ProRule" id="PRU00228"/>
    </source>
</evidence>
<dbReference type="InterPro" id="IPR000182">
    <property type="entry name" value="GNAT_dom"/>
</dbReference>
<dbReference type="PANTHER" id="PTHR15090">
    <property type="entry name" value="SEQUESTOSOME 1-RELATED"/>
    <property type="match status" value="1"/>
</dbReference>
<evidence type="ECO:0000313" key="9">
    <source>
        <dbReference type="Proteomes" id="UP000006671"/>
    </source>
</evidence>
<reference evidence="8 9" key="1">
    <citation type="journal article" date="2010" name="Cell">
        <title>The genome of Naegleria gruberi illuminates early eukaryotic versatility.</title>
        <authorList>
            <person name="Fritz-Laylin L.K."/>
            <person name="Prochnik S.E."/>
            <person name="Ginger M.L."/>
            <person name="Dacks J.B."/>
            <person name="Carpenter M.L."/>
            <person name="Field M.C."/>
            <person name="Kuo A."/>
            <person name="Paredez A."/>
            <person name="Chapman J."/>
            <person name="Pham J."/>
            <person name="Shu S."/>
            <person name="Neupane R."/>
            <person name="Cipriano M."/>
            <person name="Mancuso J."/>
            <person name="Tu H."/>
            <person name="Salamov A."/>
            <person name="Lindquist E."/>
            <person name="Shapiro H."/>
            <person name="Lucas S."/>
            <person name="Grigoriev I.V."/>
            <person name="Cande W.Z."/>
            <person name="Fulton C."/>
            <person name="Rokhsar D.S."/>
            <person name="Dawson S.C."/>
        </authorList>
    </citation>
    <scope>NUCLEOTIDE SEQUENCE [LARGE SCALE GENOMIC DNA]</scope>
    <source>
        <strain evidence="8 9">NEG-M</strain>
    </source>
</reference>
<evidence type="ECO:0000256" key="3">
    <source>
        <dbReference type="ARBA" id="ARBA00022833"/>
    </source>
</evidence>
<dbReference type="OrthoDB" id="2122982at2759"/>
<feature type="region of interest" description="Disordered" evidence="5">
    <location>
        <begin position="1"/>
        <end position="23"/>
    </location>
</feature>
<evidence type="ECO:0000259" key="6">
    <source>
        <dbReference type="PROSITE" id="PS50135"/>
    </source>
</evidence>
<dbReference type="KEGG" id="ngr:NAEGRDRAFT_69872"/>
<dbReference type="Pfam" id="PF00583">
    <property type="entry name" value="Acetyltransf_1"/>
    <property type="match status" value="1"/>
</dbReference>
<dbReference type="PROSITE" id="PS50135">
    <property type="entry name" value="ZF_ZZ_2"/>
    <property type="match status" value="1"/>
</dbReference>
<dbReference type="SUPFAM" id="SSF55729">
    <property type="entry name" value="Acyl-CoA N-acyltransferases (Nat)"/>
    <property type="match status" value="1"/>
</dbReference>
<dbReference type="PROSITE" id="PS51186">
    <property type="entry name" value="GNAT"/>
    <property type="match status" value="1"/>
</dbReference>
<dbReference type="GeneID" id="8851830"/>
<name>D2VLR4_NAEGR</name>
<dbReference type="InterPro" id="IPR043145">
    <property type="entry name" value="Znf_ZZ_sf"/>
</dbReference>
<keyword evidence="9" id="KW-1185">Reference proteome</keyword>
<dbReference type="InterPro" id="IPR000433">
    <property type="entry name" value="Znf_ZZ"/>
</dbReference>
<dbReference type="VEuPathDB" id="AmoebaDB:NAEGRDRAFT_69872"/>
<dbReference type="SMART" id="SM00291">
    <property type="entry name" value="ZnF_ZZ"/>
    <property type="match status" value="1"/>
</dbReference>
<dbReference type="CDD" id="cd02340">
    <property type="entry name" value="ZZ_NBR1_like"/>
    <property type="match status" value="1"/>
</dbReference>
<protein>
    <submittedName>
        <fullName evidence="8">Predicted protein</fullName>
    </submittedName>
</protein>